<feature type="transmembrane region" description="Helical" evidence="2">
    <location>
        <begin position="293"/>
        <end position="311"/>
    </location>
</feature>
<gene>
    <name evidence="3" type="ORF">OSTQU699_LOCUS8017</name>
</gene>
<sequence>MRSTLGLKGATGGSSFKGSGSRIPAHRVGFSAHLEFYNDGDVPAISLFKYLMHLMLSLSPLWTARQGDIPRYTGSPDVFPRFAPPSKLDIPRVSPPALAHFILWLLLPLAYPLVALAIPMREDAGGGPASHLGLSLGVMAFWGLGKSFYAMLWFEAYFGTTLEYRYVTVAAAAVVAPMAHVGLCAAMGGLASFGVSLTGALVDVSVCTGVYFTLPRQEGRGTKGQLAISISLLLAFSMAMNLLKMLNTANARGPRMGYMLMLILPPIFTRLTTDVQEALPNTSLEFSVVSQGLLTYTFSLCTYNILVFFSLEIRLWKFYLVVLAADTACMFAVGPIWSLWSSAGYLRTSQYMQTIFGWAQNPIKPRPVLLKYYTRFMAALVFSVVLSVVRASRNRGAVDATGYVERGTELGDLWACALADASISATWIVFMYRLMKRRCSKDAFNDTVIQFSKNLADIQAGATVATLMVFLINSHGENGLLQ</sequence>
<feature type="transmembrane region" description="Helical" evidence="2">
    <location>
        <begin position="255"/>
        <end position="273"/>
    </location>
</feature>
<proteinExistence type="predicted"/>
<feature type="transmembrane region" description="Helical" evidence="2">
    <location>
        <begin position="226"/>
        <end position="243"/>
    </location>
</feature>
<keyword evidence="4" id="KW-1185">Reference proteome</keyword>
<dbReference type="EMBL" id="CAJHUC010001906">
    <property type="protein sequence ID" value="CAD7702661.1"/>
    <property type="molecule type" value="Genomic_DNA"/>
</dbReference>
<evidence type="ECO:0000313" key="3">
    <source>
        <dbReference type="EMBL" id="CAD7702661.1"/>
    </source>
</evidence>
<evidence type="ECO:0000313" key="4">
    <source>
        <dbReference type="Proteomes" id="UP000708148"/>
    </source>
</evidence>
<keyword evidence="2" id="KW-0472">Membrane</keyword>
<feature type="transmembrane region" description="Helical" evidence="2">
    <location>
        <begin position="318"/>
        <end position="340"/>
    </location>
</feature>
<feature type="transmembrane region" description="Helical" evidence="2">
    <location>
        <begin position="193"/>
        <end position="214"/>
    </location>
</feature>
<feature type="transmembrane region" description="Helical" evidence="2">
    <location>
        <begin position="101"/>
        <end position="120"/>
    </location>
</feature>
<evidence type="ECO:0000256" key="1">
    <source>
        <dbReference type="SAM" id="MobiDB-lite"/>
    </source>
</evidence>
<comment type="caution">
    <text evidence="3">The sequence shown here is derived from an EMBL/GenBank/DDBJ whole genome shotgun (WGS) entry which is preliminary data.</text>
</comment>
<name>A0A8S1J960_9CHLO</name>
<keyword evidence="2" id="KW-0812">Transmembrane</keyword>
<organism evidence="3 4">
    <name type="scientific">Ostreobium quekettii</name>
    <dbReference type="NCBI Taxonomy" id="121088"/>
    <lineage>
        <taxon>Eukaryota</taxon>
        <taxon>Viridiplantae</taxon>
        <taxon>Chlorophyta</taxon>
        <taxon>core chlorophytes</taxon>
        <taxon>Ulvophyceae</taxon>
        <taxon>TCBD clade</taxon>
        <taxon>Bryopsidales</taxon>
        <taxon>Ostreobineae</taxon>
        <taxon>Ostreobiaceae</taxon>
        <taxon>Ostreobium</taxon>
    </lineage>
</organism>
<dbReference type="Proteomes" id="UP000708148">
    <property type="component" value="Unassembled WGS sequence"/>
</dbReference>
<dbReference type="AlphaFoldDB" id="A0A8S1J960"/>
<reference evidence="3" key="1">
    <citation type="submission" date="2020-12" db="EMBL/GenBank/DDBJ databases">
        <authorList>
            <person name="Iha C."/>
        </authorList>
    </citation>
    <scope>NUCLEOTIDE SEQUENCE</scope>
</reference>
<feature type="transmembrane region" description="Helical" evidence="2">
    <location>
        <begin position="372"/>
        <end position="392"/>
    </location>
</feature>
<keyword evidence="2" id="KW-1133">Transmembrane helix</keyword>
<protein>
    <submittedName>
        <fullName evidence="3">Uncharacterized protein</fullName>
    </submittedName>
</protein>
<feature type="transmembrane region" description="Helical" evidence="2">
    <location>
        <begin position="413"/>
        <end position="435"/>
    </location>
</feature>
<evidence type="ECO:0000256" key="2">
    <source>
        <dbReference type="SAM" id="Phobius"/>
    </source>
</evidence>
<feature type="region of interest" description="Disordered" evidence="1">
    <location>
        <begin position="1"/>
        <end position="21"/>
    </location>
</feature>
<feature type="transmembrane region" description="Helical" evidence="2">
    <location>
        <begin position="132"/>
        <end position="154"/>
    </location>
</feature>
<feature type="transmembrane region" description="Helical" evidence="2">
    <location>
        <begin position="166"/>
        <end position="186"/>
    </location>
</feature>
<accession>A0A8S1J960</accession>